<proteinExistence type="predicted"/>
<dbReference type="PROSITE" id="PS00894">
    <property type="entry name" value="HTH_DEOR_1"/>
    <property type="match status" value="1"/>
</dbReference>
<evidence type="ECO:0000259" key="5">
    <source>
        <dbReference type="PROSITE" id="PS51000"/>
    </source>
</evidence>
<dbReference type="Pfam" id="PF00455">
    <property type="entry name" value="DeoRC"/>
    <property type="match status" value="1"/>
</dbReference>
<evidence type="ECO:0000256" key="3">
    <source>
        <dbReference type="ARBA" id="ARBA00023125"/>
    </source>
</evidence>
<dbReference type="InterPro" id="IPR036388">
    <property type="entry name" value="WH-like_DNA-bd_sf"/>
</dbReference>
<reference evidence="6 7" key="1">
    <citation type="submission" date="2017-08" db="EMBL/GenBank/DDBJ databases">
        <authorList>
            <person name="de Groot N.N."/>
        </authorList>
    </citation>
    <scope>NUCLEOTIDE SEQUENCE [LARGE SCALE GENOMIC DNA]</scope>
    <source>
        <strain evidence="6 7">USBA 352</strain>
    </source>
</reference>
<dbReference type="EMBL" id="OBML01000005">
    <property type="protein sequence ID" value="SOC06673.1"/>
    <property type="molecule type" value="Genomic_DNA"/>
</dbReference>
<organism evidence="6 7">
    <name type="scientific">Stappia indica</name>
    <dbReference type="NCBI Taxonomy" id="538381"/>
    <lineage>
        <taxon>Bacteria</taxon>
        <taxon>Pseudomonadati</taxon>
        <taxon>Pseudomonadota</taxon>
        <taxon>Alphaproteobacteria</taxon>
        <taxon>Hyphomicrobiales</taxon>
        <taxon>Stappiaceae</taxon>
        <taxon>Stappia</taxon>
    </lineage>
</organism>
<dbReference type="AlphaFoldDB" id="A0A285SKJ8"/>
<evidence type="ECO:0000313" key="6">
    <source>
        <dbReference type="EMBL" id="SOC06673.1"/>
    </source>
</evidence>
<keyword evidence="7" id="KW-1185">Reference proteome</keyword>
<dbReference type="RefSeq" id="WP_097174842.1">
    <property type="nucleotide sequence ID" value="NZ_OBML01000005.1"/>
</dbReference>
<dbReference type="GO" id="GO:0003677">
    <property type="term" value="F:DNA binding"/>
    <property type="evidence" value="ECO:0007669"/>
    <property type="project" value="UniProtKB-KW"/>
</dbReference>
<evidence type="ECO:0000256" key="1">
    <source>
        <dbReference type="ARBA" id="ARBA00022491"/>
    </source>
</evidence>
<dbReference type="SMART" id="SM01134">
    <property type="entry name" value="DeoRC"/>
    <property type="match status" value="1"/>
</dbReference>
<dbReference type="InterPro" id="IPR018356">
    <property type="entry name" value="Tscrpt_reg_HTH_DeoR_CS"/>
</dbReference>
<keyword evidence="2" id="KW-0805">Transcription regulation</keyword>
<evidence type="ECO:0000256" key="4">
    <source>
        <dbReference type="ARBA" id="ARBA00023163"/>
    </source>
</evidence>
<dbReference type="SMART" id="SM00420">
    <property type="entry name" value="HTH_DEOR"/>
    <property type="match status" value="1"/>
</dbReference>
<evidence type="ECO:0000256" key="2">
    <source>
        <dbReference type="ARBA" id="ARBA00023015"/>
    </source>
</evidence>
<dbReference type="Gene3D" id="1.10.10.10">
    <property type="entry name" value="Winged helix-like DNA-binding domain superfamily/Winged helix DNA-binding domain"/>
    <property type="match status" value="1"/>
</dbReference>
<dbReference type="GO" id="GO:0003700">
    <property type="term" value="F:DNA-binding transcription factor activity"/>
    <property type="evidence" value="ECO:0007669"/>
    <property type="project" value="InterPro"/>
</dbReference>
<dbReference type="PANTHER" id="PTHR30363">
    <property type="entry name" value="HTH-TYPE TRANSCRIPTIONAL REGULATOR SRLR-RELATED"/>
    <property type="match status" value="1"/>
</dbReference>
<dbReference type="SUPFAM" id="SSF100950">
    <property type="entry name" value="NagB/RpiA/CoA transferase-like"/>
    <property type="match status" value="1"/>
</dbReference>
<dbReference type="Pfam" id="PF08220">
    <property type="entry name" value="HTH_DeoR"/>
    <property type="match status" value="1"/>
</dbReference>
<evidence type="ECO:0000313" key="7">
    <source>
        <dbReference type="Proteomes" id="UP000219331"/>
    </source>
</evidence>
<dbReference type="Gene3D" id="3.30.750.70">
    <property type="entry name" value="4-hydroxybutyrate coenzyme like domains"/>
    <property type="match status" value="1"/>
</dbReference>
<dbReference type="SUPFAM" id="SSF46785">
    <property type="entry name" value="Winged helix' DNA-binding domain"/>
    <property type="match status" value="1"/>
</dbReference>
<dbReference type="InterPro" id="IPR001034">
    <property type="entry name" value="DeoR_HTH"/>
</dbReference>
<name>A0A285SKJ8_9HYPH</name>
<keyword evidence="4" id="KW-0804">Transcription</keyword>
<keyword evidence="1" id="KW-0678">Repressor</keyword>
<feature type="domain" description="HTH deoR-type" evidence="5">
    <location>
        <begin position="10"/>
        <end position="65"/>
    </location>
</feature>
<dbReference type="PRINTS" id="PR00037">
    <property type="entry name" value="HTHLACR"/>
</dbReference>
<dbReference type="InterPro" id="IPR050313">
    <property type="entry name" value="Carb_Metab_HTH_regulators"/>
</dbReference>
<sequence>MRTDENPKKKTLRQQEVMSFLEKSGYASVEELTQRFAVTSQTIRRDIGELAESGRVRRHHGGVALASPIDAHTYRQRRVDRASAKRRIARRVAELIPDGASVFLDTGSTCEAVAEALCERTGLRVVTYGLRAAVTLIDRTDFTVAVPGGFVQNVAGSVMGEDIAEFIRRFRFDVAIIAVSGIAEDGGMGDDDQNEVSIVRAAIGQARSTLLASDSSKFYRTALVHLGPVTEVSDLVTDAPPQGALQQILASSEVRLHIA</sequence>
<dbReference type="PANTHER" id="PTHR30363:SF4">
    <property type="entry name" value="GLYCEROL-3-PHOSPHATE REGULON REPRESSOR"/>
    <property type="match status" value="1"/>
</dbReference>
<dbReference type="STRING" id="538381.GCA_001696535_02131"/>
<dbReference type="OrthoDB" id="31600at2"/>
<keyword evidence="3" id="KW-0238">DNA-binding</keyword>
<accession>A0A285SKJ8</accession>
<dbReference type="InterPro" id="IPR014036">
    <property type="entry name" value="DeoR-like_C"/>
</dbReference>
<dbReference type="Proteomes" id="UP000219331">
    <property type="component" value="Unassembled WGS sequence"/>
</dbReference>
<protein>
    <submittedName>
        <fullName evidence="6">Transcriptional regulator, DeoR family</fullName>
    </submittedName>
</protein>
<gene>
    <name evidence="6" type="ORF">SAMN05421512_105159</name>
</gene>
<dbReference type="InterPro" id="IPR037171">
    <property type="entry name" value="NagB/RpiA_transferase-like"/>
</dbReference>
<dbReference type="InterPro" id="IPR036390">
    <property type="entry name" value="WH_DNA-bd_sf"/>
</dbReference>
<dbReference type="PROSITE" id="PS51000">
    <property type="entry name" value="HTH_DEOR_2"/>
    <property type="match status" value="1"/>
</dbReference>